<name>A0A6J5KWY5_9CAUD</name>
<proteinExistence type="predicted"/>
<gene>
    <name evidence="1" type="ORF">UFOVP78_36</name>
</gene>
<reference evidence="1" key="1">
    <citation type="submission" date="2020-04" db="EMBL/GenBank/DDBJ databases">
        <authorList>
            <person name="Chiriac C."/>
            <person name="Salcher M."/>
            <person name="Ghai R."/>
            <person name="Kavagutti S V."/>
        </authorList>
    </citation>
    <scope>NUCLEOTIDE SEQUENCE</scope>
</reference>
<organism evidence="1">
    <name type="scientific">uncultured Caudovirales phage</name>
    <dbReference type="NCBI Taxonomy" id="2100421"/>
    <lineage>
        <taxon>Viruses</taxon>
        <taxon>Duplodnaviria</taxon>
        <taxon>Heunggongvirae</taxon>
        <taxon>Uroviricota</taxon>
        <taxon>Caudoviricetes</taxon>
        <taxon>Peduoviridae</taxon>
        <taxon>Maltschvirus</taxon>
        <taxon>Maltschvirus maltsch</taxon>
    </lineage>
</organism>
<accession>A0A6J5KWY5</accession>
<sequence length="150" mass="16040">MSINTIDLPPLAEAMTPAAIKAHLADMARRLGPDGYVSFSVGNVYETPYLMMYPDGIGRSGTPKSINDFDLICLLRAGHDYATSYGAIGRDKAIRKLALDVIDLTDQHGICTRAMLRGRGHGETALAHYLDAACERAGEMAAGAPFVVEG</sequence>
<dbReference type="EMBL" id="LR796203">
    <property type="protein sequence ID" value="CAB4126998.1"/>
    <property type="molecule type" value="Genomic_DNA"/>
</dbReference>
<evidence type="ECO:0000313" key="1">
    <source>
        <dbReference type="EMBL" id="CAB4126998.1"/>
    </source>
</evidence>
<protein>
    <submittedName>
        <fullName evidence="1">Uncharacterized protein</fullName>
    </submittedName>
</protein>